<feature type="domain" description="Mce/MlaD" evidence="2">
    <location>
        <begin position="43"/>
        <end position="121"/>
    </location>
</feature>
<dbReference type="HOGENOM" id="CLU_040159_0_0_11"/>
<dbReference type="EMBL" id="CM001439">
    <property type="protein sequence ID" value="EHR50254.1"/>
    <property type="molecule type" value="Genomic_DNA"/>
</dbReference>
<dbReference type="GO" id="GO:0051701">
    <property type="term" value="P:biological process involved in interaction with host"/>
    <property type="evidence" value="ECO:0007669"/>
    <property type="project" value="TreeGrafter"/>
</dbReference>
<protein>
    <submittedName>
        <fullName evidence="4">Virulence factor Mce family protein</fullName>
    </submittedName>
</protein>
<evidence type="ECO:0000259" key="2">
    <source>
        <dbReference type="Pfam" id="PF02470"/>
    </source>
</evidence>
<organism evidence="4 5">
    <name type="scientific">Saccharomonospora marina XMU15</name>
    <dbReference type="NCBI Taxonomy" id="882083"/>
    <lineage>
        <taxon>Bacteria</taxon>
        <taxon>Bacillati</taxon>
        <taxon>Actinomycetota</taxon>
        <taxon>Actinomycetes</taxon>
        <taxon>Pseudonocardiales</taxon>
        <taxon>Pseudonocardiaceae</taxon>
        <taxon>Saccharomonospora</taxon>
    </lineage>
</organism>
<dbReference type="PANTHER" id="PTHR33371">
    <property type="entry name" value="INTERMEMBRANE PHOSPHOLIPID TRANSPORT SYSTEM BINDING PROTEIN MLAD-RELATED"/>
    <property type="match status" value="1"/>
</dbReference>
<keyword evidence="5" id="KW-1185">Reference proteome</keyword>
<sequence length="421" mass="45434">MSEFGSARRHLEPIVGVVFVALLLLAAWGAWSGFNRELPWQRSVEVTLTTPSAGLGLISQSDVKIQGVLVGTVREVVSDGRQAVVRLSLDPEHVGLIPANVDAAIVPKTLFGEKYVDLRPPPKPTARRIASGDEIRQSRESVELGELFTNLNATLRALRPEQLSLTLNAVADALRGRGATLGETIDLLERLLTRFGPHLQDSMALLRKASATADVYAGSADELVRILDNSRRVTAELLVPKERTFAQFLRQSIETSDATSEVVEDNADVLVRLAAGQRSVMELLAYYSGQIPCTIDGLVQSQKAANLVIGGQGPYFRLTLDAFVSRPPYSYPQDLPSNPNSDAHVSNLPPGIQSWEPYCPIVPERVRELPGKASATTGPLPRPPATGSAQDIAPNRDDRGTATHTGSLGGLLLGPLRQEAR</sequence>
<dbReference type="InterPro" id="IPR024516">
    <property type="entry name" value="Mce_C"/>
</dbReference>
<dbReference type="Proteomes" id="UP000004926">
    <property type="component" value="Chromosome"/>
</dbReference>
<dbReference type="GO" id="GO:0005576">
    <property type="term" value="C:extracellular region"/>
    <property type="evidence" value="ECO:0007669"/>
    <property type="project" value="TreeGrafter"/>
</dbReference>
<dbReference type="Pfam" id="PF11887">
    <property type="entry name" value="Mce4_CUP1"/>
    <property type="match status" value="1"/>
</dbReference>
<evidence type="ECO:0000259" key="3">
    <source>
        <dbReference type="Pfam" id="PF11887"/>
    </source>
</evidence>
<proteinExistence type="predicted"/>
<dbReference type="InterPro" id="IPR005693">
    <property type="entry name" value="Mce"/>
</dbReference>
<dbReference type="Pfam" id="PF02470">
    <property type="entry name" value="MlaD"/>
    <property type="match status" value="1"/>
</dbReference>
<evidence type="ECO:0000256" key="1">
    <source>
        <dbReference type="SAM" id="MobiDB-lite"/>
    </source>
</evidence>
<dbReference type="RefSeq" id="WP_009153639.1">
    <property type="nucleotide sequence ID" value="NZ_CM001439.1"/>
</dbReference>
<dbReference type="InterPro" id="IPR052336">
    <property type="entry name" value="MlaD_Phospholipid_Transporter"/>
</dbReference>
<dbReference type="AlphaFoldDB" id="H5X8F8"/>
<dbReference type="InterPro" id="IPR003399">
    <property type="entry name" value="Mce/MlaD"/>
</dbReference>
<dbReference type="STRING" id="882083.SacmaDRAFT_1998"/>
<accession>H5X8F8</accession>
<dbReference type="OrthoDB" id="3460188at2"/>
<evidence type="ECO:0000313" key="4">
    <source>
        <dbReference type="EMBL" id="EHR50254.1"/>
    </source>
</evidence>
<reference evidence="4 5" key="1">
    <citation type="journal article" date="2012" name="Stand. Genomic Sci.">
        <title>Genome sequence of the ocean sediment bacterium Saccharomonospora marina type strain (XMU15(T)).</title>
        <authorList>
            <person name="Klenk H.P."/>
            <person name="Lu M."/>
            <person name="Lucas S."/>
            <person name="Lapidus A."/>
            <person name="Copeland A."/>
            <person name="Pitluck S."/>
            <person name="Goodwin L.A."/>
            <person name="Han C."/>
            <person name="Tapia R."/>
            <person name="Brambilla E.M."/>
            <person name="Potter G."/>
            <person name="Land M."/>
            <person name="Ivanova N."/>
            <person name="Rohde M."/>
            <person name="Goker M."/>
            <person name="Detter J.C."/>
            <person name="Li W.J."/>
            <person name="Kyrpides N.C."/>
            <person name="Woyke T."/>
        </authorList>
    </citation>
    <scope>NUCLEOTIDE SEQUENCE [LARGE SCALE GENOMIC DNA]</scope>
    <source>
        <strain evidence="4 5">XMU15</strain>
    </source>
</reference>
<feature type="domain" description="Mammalian cell entry C-terminal" evidence="3">
    <location>
        <begin position="126"/>
        <end position="337"/>
    </location>
</feature>
<feature type="region of interest" description="Disordered" evidence="1">
    <location>
        <begin position="371"/>
        <end position="421"/>
    </location>
</feature>
<dbReference type="NCBIfam" id="TIGR00996">
    <property type="entry name" value="Mtu_fam_mce"/>
    <property type="match status" value="1"/>
</dbReference>
<dbReference type="eggNOG" id="COG1463">
    <property type="taxonomic scope" value="Bacteria"/>
</dbReference>
<name>H5X8F8_9PSEU</name>
<dbReference type="PANTHER" id="PTHR33371:SF19">
    <property type="entry name" value="MCE-FAMILY PROTEIN MCE4A"/>
    <property type="match status" value="1"/>
</dbReference>
<gene>
    <name evidence="4" type="ORF">SacmaDRAFT_1998</name>
</gene>
<evidence type="ECO:0000313" key="5">
    <source>
        <dbReference type="Proteomes" id="UP000004926"/>
    </source>
</evidence>